<dbReference type="InterPro" id="IPR017642">
    <property type="entry name" value="DNA_S_mod_DndB"/>
</dbReference>
<accession>A0A2T1GKP1</accession>
<gene>
    <name evidence="1" type="ORF">C7B77_04955</name>
</gene>
<name>A0A2T1GKP1_9CYAN</name>
<dbReference type="CDD" id="cd16412">
    <property type="entry name" value="dndB"/>
    <property type="match status" value="1"/>
</dbReference>
<reference evidence="1 2" key="1">
    <citation type="submission" date="2018-03" db="EMBL/GenBank/DDBJ databases">
        <title>The ancient ancestry and fast evolution of plastids.</title>
        <authorList>
            <person name="Moore K.R."/>
            <person name="Magnabosco C."/>
            <person name="Momper L."/>
            <person name="Gold D.A."/>
            <person name="Bosak T."/>
            <person name="Fournier G.P."/>
        </authorList>
    </citation>
    <scope>NUCLEOTIDE SEQUENCE [LARGE SCALE GENOMIC DNA]</scope>
    <source>
        <strain evidence="1 2">CCALA 037</strain>
    </source>
</reference>
<dbReference type="Pfam" id="PF14072">
    <property type="entry name" value="DndB"/>
    <property type="match status" value="1"/>
</dbReference>
<dbReference type="EMBL" id="PVWO01000037">
    <property type="protein sequence ID" value="PSB58400.1"/>
    <property type="molecule type" value="Genomic_DNA"/>
</dbReference>
<dbReference type="InterPro" id="IPR017601">
    <property type="entry name" value="DGQHR-contain_dom"/>
</dbReference>
<organism evidence="1 2">
    <name type="scientific">Chamaesiphon polymorphus CCALA 037</name>
    <dbReference type="NCBI Taxonomy" id="2107692"/>
    <lineage>
        <taxon>Bacteria</taxon>
        <taxon>Bacillati</taxon>
        <taxon>Cyanobacteriota</taxon>
        <taxon>Cyanophyceae</taxon>
        <taxon>Gomontiellales</taxon>
        <taxon>Chamaesiphonaceae</taxon>
        <taxon>Chamaesiphon</taxon>
    </lineage>
</organism>
<evidence type="ECO:0000313" key="1">
    <source>
        <dbReference type="EMBL" id="PSB58400.1"/>
    </source>
</evidence>
<protein>
    <recommendedName>
        <fullName evidence="3">DGQHR domain-containing protein</fullName>
    </recommendedName>
</protein>
<dbReference type="OrthoDB" id="3524978at2"/>
<keyword evidence="2" id="KW-1185">Reference proteome</keyword>
<sequence>MELIVQGVPVKRGTSDKQVSYVASMTFGDIARLLDGNYLYVPNQPDLPDLAQRKLNPARIKAIAMYILENYHNGTIFFPPICINIQPAPIYKDERIFLPYQSVAMRLTDGQHRCFGIREALIEINREDAMKFTILSQIEVGVLFYSALSLEDERQAFRDQNLLVQRPSVSLAHYFDRRSPAVLIAKELMERVPQFQNNVEQIENGLSPHNPKLITLSTLVTATKYTFPNLKGMTDLDLKINWAVNFWQALASILPNDPWQVKSKEERCQQRQESLLVSAVVFQALGMLARDLYLENVPEQELVKWLTRLQEINWLKDNEFWRERGVTQVGATREPIISNTKTTVSACHKTLQESIGILPIDSLV</sequence>
<evidence type="ECO:0000313" key="2">
    <source>
        <dbReference type="Proteomes" id="UP000238937"/>
    </source>
</evidence>
<proteinExistence type="predicted"/>
<dbReference type="AlphaFoldDB" id="A0A2T1GKP1"/>
<dbReference type="Proteomes" id="UP000238937">
    <property type="component" value="Unassembled WGS sequence"/>
</dbReference>
<evidence type="ECO:0008006" key="3">
    <source>
        <dbReference type="Google" id="ProtNLM"/>
    </source>
</evidence>
<dbReference type="NCBIfam" id="TIGR03187">
    <property type="entry name" value="DGQHR"/>
    <property type="match status" value="1"/>
</dbReference>
<comment type="caution">
    <text evidence="1">The sequence shown here is derived from an EMBL/GenBank/DDBJ whole genome shotgun (WGS) entry which is preliminary data.</text>
</comment>